<feature type="compositionally biased region" description="Basic and acidic residues" evidence="1">
    <location>
        <begin position="708"/>
        <end position="718"/>
    </location>
</feature>
<dbReference type="VEuPathDB" id="CryptoDB:Cvel_26775"/>
<sequence length="1184" mass="135372">MAGIKEGLSDRIIESQDPRYDPARKIKGIGALRKDPLRVLLEQQQQQQHHEENVDTHEGETADARMRRLAQKDADLLALYAFRLITDSECEVDATDVLKGVEETLPSDEGDLSKRVMIANAEAFSVLLDKFAPVRIILGQEIERRKGVKTTPKELKEELERDERELTLSNVGDLVDMGAYVNLVEEKREKGGPGATPIRSEWEICPAHLESLHKAATDLSLTSQEERAVAVRHVVRYLRALDLKHRPLEGSAPLWTMAGYEDLFAEEEEEEEKRKMRELEEVKDPVKKAEMEEALKKEKDEAQKIKDRILFATDIPAEDLNRVAALADLLRVDKFSIDKAIDEATRKSFEKDAINFLNKMGNETMTLEETVEAFRDSKQKRHTLDKSFEETVSLVMMRKGAELYQSVQKMLRARNVPATVDLCYAILRMKKMMPSLKDMLTEKEPGIPFDEMDRRSFTGQAEKESAKKIMQILYDDALSRGGMTDERTADLELFSKAINLPKVRFEDFIQRASVGEASKVIQKQTDDERLRPTVPEWTPSIADDFAKKRKEEILPILRKRVRATENAFDRGMMNDYEDVVRRMTELGMGADKKAKERGYIPSENERQELFRVRAFRGVSQRDVRWIHAQYFGKAYQSAVREGLGTTGVMTPFVEDEVESLREWLLLSVESATSLEKEAYKQFASTVLLKEVAYQLKTKERTEEQEEMDERKGGGDDPFIKNPKSGLGFARDTKVRTSEKNFLDEGMNLVRFFEENGLLSESTKQDTEQDAEKNNENEEKGPKRKKTYEVQFDLRGSRDDEELDEIYSEFLMTVFTSEEGPRRQELLDAASKLNAILGQAPEKAPEPEPIVETEIPGDYEEDEDEDEEEMEGEGDVTSEPEGETEQGEEREIEELSVADFFTQELPKEETKSRSEIEQADIELMQQRFEVDSPQVKKTRELGMKLALRYVDEMLRGKTELDKEDWVTLRQIETDFSLAPKQLDALVQRTTTRRFANVYRGLIGSVRRGNAAAAPSLRRVALRMNLDFVEDLKIDPLTQRDLFRAEVESLVMANRPSGERFGVGDLRELERAANQYGLAPAEALQVVEILMKIRVGKMIKDLRDLLRKGKDAQIPRRLPLLMKWAHAASLLLTDPGETLTYTHVPPAWLVEFIQANVPMSATERKYLVQAFLRASVDPGSEVDPPE</sequence>
<accession>W8PY35</accession>
<evidence type="ECO:0000256" key="1">
    <source>
        <dbReference type="SAM" id="MobiDB-lite"/>
    </source>
</evidence>
<dbReference type="AlphaFoldDB" id="W8PY35"/>
<reference evidence="2" key="1">
    <citation type="journal article" date="2014" name="Genome Biol. Evol.">
        <title>Chromera velia, endosymbioses and the rhodoplex hypothesis--plastid evolution in cryptophytes, alveolates, stramenopiles, and haptophytes (CASH lineages).</title>
        <authorList>
            <person name="Petersen J."/>
            <person name="Ludewig A.K."/>
            <person name="Michael V."/>
            <person name="Bunk B."/>
            <person name="Jarek M."/>
            <person name="Baurain D."/>
            <person name="Brinkmann H."/>
        </authorList>
    </citation>
    <scope>NUCLEOTIDE SEQUENCE</scope>
    <source>
        <strain evidence="2">CCAP 1602/1</strain>
    </source>
</reference>
<feature type="region of interest" description="Disordered" evidence="1">
    <location>
        <begin position="838"/>
        <end position="891"/>
    </location>
</feature>
<feature type="compositionally biased region" description="Basic and acidic residues" evidence="1">
    <location>
        <begin position="762"/>
        <end position="780"/>
    </location>
</feature>
<protein>
    <submittedName>
        <fullName evidence="2">TIC110 protein</fullName>
    </submittedName>
</protein>
<feature type="compositionally biased region" description="Acidic residues" evidence="1">
    <location>
        <begin position="848"/>
        <end position="891"/>
    </location>
</feature>
<organism evidence="2">
    <name type="scientific">Chromera velia</name>
    <dbReference type="NCBI Taxonomy" id="505693"/>
    <lineage>
        <taxon>Eukaryota</taxon>
        <taxon>Sar</taxon>
        <taxon>Alveolata</taxon>
        <taxon>Colpodellida</taxon>
        <taxon>Chromeraceae</taxon>
        <taxon>Chromera</taxon>
    </lineage>
</organism>
<name>W8PY35_9ALVE</name>
<feature type="non-terminal residue" evidence="2">
    <location>
        <position position="1184"/>
    </location>
</feature>
<dbReference type="EMBL" id="KJ194486">
    <property type="protein sequence ID" value="AHL28480.1"/>
    <property type="molecule type" value="mRNA"/>
</dbReference>
<evidence type="ECO:0000313" key="2">
    <source>
        <dbReference type="EMBL" id="AHL28480.1"/>
    </source>
</evidence>
<gene>
    <name evidence="2" type="primary">TIC110</name>
</gene>
<feature type="region of interest" description="Disordered" evidence="1">
    <location>
        <begin position="759"/>
        <end position="787"/>
    </location>
</feature>
<proteinExistence type="evidence at transcript level"/>
<feature type="compositionally biased region" description="Basic and acidic residues" evidence="1">
    <location>
        <begin position="48"/>
        <end position="62"/>
    </location>
</feature>
<feature type="region of interest" description="Disordered" evidence="1">
    <location>
        <begin position="42"/>
        <end position="62"/>
    </location>
</feature>
<feature type="region of interest" description="Disordered" evidence="1">
    <location>
        <begin position="698"/>
        <end position="724"/>
    </location>
</feature>